<proteinExistence type="predicted"/>
<dbReference type="Proteomes" id="UP000242188">
    <property type="component" value="Unassembled WGS sequence"/>
</dbReference>
<evidence type="ECO:0000313" key="3">
    <source>
        <dbReference type="EMBL" id="OWF40319.1"/>
    </source>
</evidence>
<evidence type="ECO:0000256" key="1">
    <source>
        <dbReference type="SAM" id="MobiDB-lite"/>
    </source>
</evidence>
<comment type="caution">
    <text evidence="3">The sequence shown here is derived from an EMBL/GenBank/DDBJ whole genome shotgun (WGS) entry which is preliminary data.</text>
</comment>
<accession>A0A210PV02</accession>
<keyword evidence="4" id="KW-1185">Reference proteome</keyword>
<dbReference type="AlphaFoldDB" id="A0A210PV02"/>
<sequence length="791" mass="86701">MWTIIFIIGLTSVSAQQPRPGPGQGQQGQQGQGQQQQQFNSPCLASFDQVFRKCFIDSGNFQLDIIFSLITNGTSGPLPQGTTRASLLPRLCSIRTNVETCVNPLPAGIAQRQQCTDREQLMMNSTIQSTSRAVASLCGVEPEMPACLGKFDARFKACMGQNQVNDDYFFKLLGNTTEGLQMTYDQLKNMTCVLQTQKTIVNCASTSLQQLNGECTQQEQYMVGQTLQNMMASYQGVCSGRPLMPRPPPPPECLMKFENDLDKCSRDSTTLGMGDMMMLLTQGTVPAGKDPNQMNGTICKNHKDFEVCGKNAIKATTCKGRNLLIAEGTFANIFITIGAYCHDTSMPGACMLTLQSQFAKCFGEVGLDEASYVGNVTAHKGALLGSTKQAAQTYCGKRKELYVCMKKVMHRCPGAEQTMALTGFDLASMERAVNVLCSDIDEYLIGLKCFAKPTPKSVECMTDMGDSITSLSQREMARGLSLNNFFNTFCDIRVKHVECDTSAWTSCDPKAVDLKRKFECHLIPTKCHQLNAKDVDKICPVASQVKPHLCVDDMKEGIKNCIAKYNIDPEVFLVNVTHDRSKMIGDPSNARKLCRDKAEVYRCMHQTLDKCAGAVELLEHWGHQQDKVQNGIDLLCDNFDSYVAGFECSSQSGPSVRSCISKSENSMTQLVSKHGGMETSKDAGYFKQFCAIKMEHLQCDLSAMKSKCSEGIMGLKTEFECTLIQDRCIGAERNSVASVCNENNYARAARKTVKPGITGNSKDPNGASAMSSVSYFTAVIVAFGSVVLSVL</sequence>
<feature type="chain" id="PRO_5013052565" evidence="2">
    <location>
        <begin position="16"/>
        <end position="791"/>
    </location>
</feature>
<keyword evidence="2" id="KW-0732">Signal</keyword>
<evidence type="ECO:0000313" key="4">
    <source>
        <dbReference type="Proteomes" id="UP000242188"/>
    </source>
</evidence>
<gene>
    <name evidence="3" type="ORF">KP79_PYT21669</name>
</gene>
<dbReference type="OrthoDB" id="6058488at2759"/>
<feature type="signal peptide" evidence="2">
    <location>
        <begin position="1"/>
        <end position="15"/>
    </location>
</feature>
<organism evidence="3 4">
    <name type="scientific">Mizuhopecten yessoensis</name>
    <name type="common">Japanese scallop</name>
    <name type="synonym">Patinopecten yessoensis</name>
    <dbReference type="NCBI Taxonomy" id="6573"/>
    <lineage>
        <taxon>Eukaryota</taxon>
        <taxon>Metazoa</taxon>
        <taxon>Spiralia</taxon>
        <taxon>Lophotrochozoa</taxon>
        <taxon>Mollusca</taxon>
        <taxon>Bivalvia</taxon>
        <taxon>Autobranchia</taxon>
        <taxon>Pteriomorphia</taxon>
        <taxon>Pectinida</taxon>
        <taxon>Pectinoidea</taxon>
        <taxon>Pectinidae</taxon>
        <taxon>Mizuhopecten</taxon>
    </lineage>
</organism>
<dbReference type="EMBL" id="NEDP02005475">
    <property type="protein sequence ID" value="OWF40319.1"/>
    <property type="molecule type" value="Genomic_DNA"/>
</dbReference>
<protein>
    <submittedName>
        <fullName evidence="3">Uncharacterized protein</fullName>
    </submittedName>
</protein>
<name>A0A210PV02_MIZYE</name>
<evidence type="ECO:0000256" key="2">
    <source>
        <dbReference type="SAM" id="SignalP"/>
    </source>
</evidence>
<feature type="region of interest" description="Disordered" evidence="1">
    <location>
        <begin position="15"/>
        <end position="35"/>
    </location>
</feature>
<reference evidence="3 4" key="1">
    <citation type="journal article" date="2017" name="Nat. Ecol. Evol.">
        <title>Scallop genome provides insights into evolution of bilaterian karyotype and development.</title>
        <authorList>
            <person name="Wang S."/>
            <person name="Zhang J."/>
            <person name="Jiao W."/>
            <person name="Li J."/>
            <person name="Xun X."/>
            <person name="Sun Y."/>
            <person name="Guo X."/>
            <person name="Huan P."/>
            <person name="Dong B."/>
            <person name="Zhang L."/>
            <person name="Hu X."/>
            <person name="Sun X."/>
            <person name="Wang J."/>
            <person name="Zhao C."/>
            <person name="Wang Y."/>
            <person name="Wang D."/>
            <person name="Huang X."/>
            <person name="Wang R."/>
            <person name="Lv J."/>
            <person name="Li Y."/>
            <person name="Zhang Z."/>
            <person name="Liu B."/>
            <person name="Lu W."/>
            <person name="Hui Y."/>
            <person name="Liang J."/>
            <person name="Zhou Z."/>
            <person name="Hou R."/>
            <person name="Li X."/>
            <person name="Liu Y."/>
            <person name="Li H."/>
            <person name="Ning X."/>
            <person name="Lin Y."/>
            <person name="Zhao L."/>
            <person name="Xing Q."/>
            <person name="Dou J."/>
            <person name="Li Y."/>
            <person name="Mao J."/>
            <person name="Guo H."/>
            <person name="Dou H."/>
            <person name="Li T."/>
            <person name="Mu C."/>
            <person name="Jiang W."/>
            <person name="Fu Q."/>
            <person name="Fu X."/>
            <person name="Miao Y."/>
            <person name="Liu J."/>
            <person name="Yu Q."/>
            <person name="Li R."/>
            <person name="Liao H."/>
            <person name="Li X."/>
            <person name="Kong Y."/>
            <person name="Jiang Z."/>
            <person name="Chourrout D."/>
            <person name="Li R."/>
            <person name="Bao Z."/>
        </authorList>
    </citation>
    <scope>NUCLEOTIDE SEQUENCE [LARGE SCALE GENOMIC DNA]</scope>
    <source>
        <strain evidence="3 4">PY_sf001</strain>
    </source>
</reference>
<feature type="compositionally biased region" description="Gly residues" evidence="1">
    <location>
        <begin position="22"/>
        <end position="31"/>
    </location>
</feature>